<evidence type="ECO:0000256" key="7">
    <source>
        <dbReference type="ARBA" id="ARBA00023002"/>
    </source>
</evidence>
<comment type="caution">
    <text evidence="9">The sequence shown here is derived from an EMBL/GenBank/DDBJ whole genome shotgun (WGS) entry which is preliminary data.</text>
</comment>
<dbReference type="GO" id="GO:0006694">
    <property type="term" value="P:steroid biosynthetic process"/>
    <property type="evidence" value="ECO:0007669"/>
    <property type="project" value="UniProtKB-KW"/>
</dbReference>
<evidence type="ECO:0000256" key="3">
    <source>
        <dbReference type="ARBA" id="ARBA00022516"/>
    </source>
</evidence>
<keyword evidence="5" id="KW-0752">Steroid biosynthesis</keyword>
<keyword evidence="7" id="KW-0560">Oxidoreductase</keyword>
<comment type="subcellular location">
    <subcellularLocation>
        <location evidence="1">Membrane</location>
        <topology evidence="1">Single-pass type II membrane protein</topology>
    </subcellularLocation>
</comment>
<dbReference type="GO" id="GO:0016491">
    <property type="term" value="F:oxidoreductase activity"/>
    <property type="evidence" value="ECO:0007669"/>
    <property type="project" value="UniProtKB-KW"/>
</dbReference>
<keyword evidence="4" id="KW-0521">NADP</keyword>
<organism evidence="9 10">
    <name type="scientific">Cardamine amara subsp. amara</name>
    <dbReference type="NCBI Taxonomy" id="228776"/>
    <lineage>
        <taxon>Eukaryota</taxon>
        <taxon>Viridiplantae</taxon>
        <taxon>Streptophyta</taxon>
        <taxon>Embryophyta</taxon>
        <taxon>Tracheophyta</taxon>
        <taxon>Spermatophyta</taxon>
        <taxon>Magnoliopsida</taxon>
        <taxon>eudicotyledons</taxon>
        <taxon>Gunneridae</taxon>
        <taxon>Pentapetalae</taxon>
        <taxon>rosids</taxon>
        <taxon>malvids</taxon>
        <taxon>Brassicales</taxon>
        <taxon>Brassicaceae</taxon>
        <taxon>Cardamineae</taxon>
        <taxon>Cardamine</taxon>
    </lineage>
</organism>
<keyword evidence="10" id="KW-1185">Reference proteome</keyword>
<dbReference type="PANTHER" id="PTHR43391">
    <property type="entry name" value="RETINOL DEHYDROGENASE-RELATED"/>
    <property type="match status" value="1"/>
</dbReference>
<dbReference type="SUPFAM" id="SSF51735">
    <property type="entry name" value="NAD(P)-binding Rossmann-fold domains"/>
    <property type="match status" value="1"/>
</dbReference>
<reference evidence="9 10" key="1">
    <citation type="submission" date="2024-04" db="EMBL/GenBank/DDBJ databases">
        <title>Genome assembly C_amara_ONT_v2.</title>
        <authorList>
            <person name="Yant L."/>
            <person name="Moore C."/>
            <person name="Slenker M."/>
        </authorList>
    </citation>
    <scope>NUCLEOTIDE SEQUENCE [LARGE SCALE GENOMIC DNA]</scope>
    <source>
        <tissue evidence="9">Leaf</tissue>
    </source>
</reference>
<protein>
    <submittedName>
        <fullName evidence="9">11-beta-hydroxysteroid dehydrogenase-like 3</fullName>
    </submittedName>
</protein>
<comment type="similarity">
    <text evidence="2">Belongs to the short-chain dehydrogenases/reductases (SDR) family.</text>
</comment>
<dbReference type="InterPro" id="IPR002347">
    <property type="entry name" value="SDR_fam"/>
</dbReference>
<gene>
    <name evidence="9" type="ORF">V5N11_025482</name>
</gene>
<dbReference type="AlphaFoldDB" id="A0ABD1BXT1"/>
<dbReference type="InterPro" id="IPR036291">
    <property type="entry name" value="NAD(P)-bd_dom_sf"/>
</dbReference>
<name>A0ABD1BXT1_CARAN</name>
<dbReference type="PRINTS" id="PR00080">
    <property type="entry name" value="SDRFAMILY"/>
</dbReference>
<keyword evidence="6" id="KW-0812">Transmembrane</keyword>
<dbReference type="Gene3D" id="3.40.50.720">
    <property type="entry name" value="NAD(P)-binding Rossmann-like Domain"/>
    <property type="match status" value="1"/>
</dbReference>
<evidence type="ECO:0000256" key="8">
    <source>
        <dbReference type="ARBA" id="ARBA00023098"/>
    </source>
</evidence>
<keyword evidence="6" id="KW-0735">Signal-anchor</keyword>
<dbReference type="Pfam" id="PF00106">
    <property type="entry name" value="adh_short"/>
    <property type="match status" value="1"/>
</dbReference>
<dbReference type="PRINTS" id="PR00081">
    <property type="entry name" value="GDHRDH"/>
</dbReference>
<evidence type="ECO:0000256" key="2">
    <source>
        <dbReference type="ARBA" id="ARBA00006484"/>
    </source>
</evidence>
<dbReference type="GO" id="GO:0016020">
    <property type="term" value="C:membrane"/>
    <property type="evidence" value="ECO:0007669"/>
    <property type="project" value="UniProtKB-SubCell"/>
</dbReference>
<evidence type="ECO:0000256" key="6">
    <source>
        <dbReference type="ARBA" id="ARBA00022968"/>
    </source>
</evidence>
<evidence type="ECO:0000256" key="1">
    <source>
        <dbReference type="ARBA" id="ARBA00004606"/>
    </source>
</evidence>
<sequence>MSTYAKKGAYLALVARRKDRLDIVAETSRQLGSGDVIIIPGDVANVEDCKKFIDETIHHFGKLDHLINNAGISQSILFEDFSQIQDANPIMNTNFWGSTYMTYFAIPYLLKSKGRIIVITSAAGNLPSPLATIYSASKAALLRFYEALI</sequence>
<dbReference type="EMBL" id="JBANAX010000109">
    <property type="protein sequence ID" value="KAL1222023.1"/>
    <property type="molecule type" value="Genomic_DNA"/>
</dbReference>
<evidence type="ECO:0000313" key="9">
    <source>
        <dbReference type="EMBL" id="KAL1222023.1"/>
    </source>
</evidence>
<dbReference type="PANTHER" id="PTHR43391:SF76">
    <property type="entry name" value="11-BETA-HYDROXYSTEROID DEHYDROGENASE-LIKE 2-RELATED"/>
    <property type="match status" value="1"/>
</dbReference>
<dbReference type="Proteomes" id="UP001558713">
    <property type="component" value="Unassembled WGS sequence"/>
</dbReference>
<accession>A0ABD1BXT1</accession>
<evidence type="ECO:0000256" key="5">
    <source>
        <dbReference type="ARBA" id="ARBA00022955"/>
    </source>
</evidence>
<proteinExistence type="inferred from homology"/>
<evidence type="ECO:0000313" key="10">
    <source>
        <dbReference type="Proteomes" id="UP001558713"/>
    </source>
</evidence>
<keyword evidence="8" id="KW-0443">Lipid metabolism</keyword>
<keyword evidence="3" id="KW-0444">Lipid biosynthesis</keyword>
<evidence type="ECO:0000256" key="4">
    <source>
        <dbReference type="ARBA" id="ARBA00022857"/>
    </source>
</evidence>